<keyword evidence="3" id="KW-0963">Cytoplasm</keyword>
<evidence type="ECO:0000256" key="3">
    <source>
        <dbReference type="RuleBase" id="RU363013"/>
    </source>
</evidence>
<reference evidence="5" key="1">
    <citation type="submission" date="2016-10" db="EMBL/GenBank/DDBJ databases">
        <authorList>
            <person name="Varghese N."/>
            <person name="Submissions S."/>
        </authorList>
    </citation>
    <scope>NUCLEOTIDE SEQUENCE [LARGE SCALE GENOMIC DNA]</scope>
    <source>
        <strain evidence="5">DSM 13327</strain>
    </source>
</reference>
<dbReference type="GO" id="GO:0004807">
    <property type="term" value="F:triose-phosphate isomerase activity"/>
    <property type="evidence" value="ECO:0007669"/>
    <property type="project" value="UniProtKB-EC"/>
</dbReference>
<protein>
    <recommendedName>
        <fullName evidence="3">Triosephosphate isomerase</fullName>
        <ecNumber evidence="3">5.3.1.1</ecNumber>
    </recommendedName>
</protein>
<comment type="subcellular location">
    <subcellularLocation>
        <location evidence="3">Cytoplasm</location>
    </subcellularLocation>
</comment>
<dbReference type="Pfam" id="PF00121">
    <property type="entry name" value="TIM"/>
    <property type="match status" value="1"/>
</dbReference>
<proteinExistence type="inferred from homology"/>
<dbReference type="STRING" id="1123291.SAMN04490355_102948"/>
<evidence type="ECO:0000313" key="5">
    <source>
        <dbReference type="Proteomes" id="UP000199520"/>
    </source>
</evidence>
<dbReference type="PROSITE" id="PS51440">
    <property type="entry name" value="TIM_2"/>
    <property type="match status" value="1"/>
</dbReference>
<gene>
    <name evidence="4" type="ORF">SAMN04490355_102948</name>
</gene>
<organism evidence="4 5">
    <name type="scientific">Pelosinus propionicus DSM 13327</name>
    <dbReference type="NCBI Taxonomy" id="1123291"/>
    <lineage>
        <taxon>Bacteria</taxon>
        <taxon>Bacillati</taxon>
        <taxon>Bacillota</taxon>
        <taxon>Negativicutes</taxon>
        <taxon>Selenomonadales</taxon>
        <taxon>Sporomusaceae</taxon>
        <taxon>Pelosinus</taxon>
    </lineage>
</organism>
<name>A0A1I4M4E6_9FIRM</name>
<evidence type="ECO:0000256" key="2">
    <source>
        <dbReference type="ARBA" id="ARBA00023235"/>
    </source>
</evidence>
<accession>A0A1I4M4E6</accession>
<comment type="similarity">
    <text evidence="1 3">Belongs to the triosephosphate isomerase family.</text>
</comment>
<dbReference type="EC" id="5.3.1.1" evidence="3"/>
<comment type="catalytic activity">
    <reaction evidence="3">
        <text>D-glyceraldehyde 3-phosphate = dihydroxyacetone phosphate</text>
        <dbReference type="Rhea" id="RHEA:18585"/>
        <dbReference type="ChEBI" id="CHEBI:57642"/>
        <dbReference type="ChEBI" id="CHEBI:59776"/>
        <dbReference type="EC" id="5.3.1.1"/>
    </reaction>
</comment>
<dbReference type="AlphaFoldDB" id="A0A1I4M4E6"/>
<dbReference type="InterPro" id="IPR013785">
    <property type="entry name" value="Aldolase_TIM"/>
</dbReference>
<dbReference type="EMBL" id="FOTS01000029">
    <property type="protein sequence ID" value="SFL97867.1"/>
    <property type="molecule type" value="Genomic_DNA"/>
</dbReference>
<dbReference type="Proteomes" id="UP000199520">
    <property type="component" value="Unassembled WGS sequence"/>
</dbReference>
<dbReference type="PANTHER" id="PTHR21139">
    <property type="entry name" value="TRIOSEPHOSPHATE ISOMERASE"/>
    <property type="match status" value="1"/>
</dbReference>
<dbReference type="CDD" id="cd00311">
    <property type="entry name" value="TIM"/>
    <property type="match status" value="1"/>
</dbReference>
<dbReference type="GO" id="GO:0019563">
    <property type="term" value="P:glycerol catabolic process"/>
    <property type="evidence" value="ECO:0007669"/>
    <property type="project" value="TreeGrafter"/>
</dbReference>
<dbReference type="InterPro" id="IPR035990">
    <property type="entry name" value="TIM_sf"/>
</dbReference>
<dbReference type="PANTHER" id="PTHR21139:SF42">
    <property type="entry name" value="TRIOSEPHOSPHATE ISOMERASE"/>
    <property type="match status" value="1"/>
</dbReference>
<dbReference type="GO" id="GO:0046166">
    <property type="term" value="P:glyceraldehyde-3-phosphate biosynthetic process"/>
    <property type="evidence" value="ECO:0007669"/>
    <property type="project" value="TreeGrafter"/>
</dbReference>
<keyword evidence="3" id="KW-0312">Gluconeogenesis</keyword>
<dbReference type="RefSeq" id="WP_090939186.1">
    <property type="nucleotide sequence ID" value="NZ_FOTS01000029.1"/>
</dbReference>
<evidence type="ECO:0000313" key="4">
    <source>
        <dbReference type="EMBL" id="SFL97867.1"/>
    </source>
</evidence>
<dbReference type="OrthoDB" id="2339643at2"/>
<keyword evidence="5" id="KW-1185">Reference proteome</keyword>
<dbReference type="UniPathway" id="UPA00138"/>
<dbReference type="SUPFAM" id="SSF51351">
    <property type="entry name" value="Triosephosphate isomerase (TIM)"/>
    <property type="match status" value="1"/>
</dbReference>
<dbReference type="UniPathway" id="UPA00109">
    <property type="reaction ID" value="UER00189"/>
</dbReference>
<keyword evidence="2 3" id="KW-0413">Isomerase</keyword>
<dbReference type="GO" id="GO:0005829">
    <property type="term" value="C:cytosol"/>
    <property type="evidence" value="ECO:0007669"/>
    <property type="project" value="TreeGrafter"/>
</dbReference>
<dbReference type="InterPro" id="IPR000652">
    <property type="entry name" value="Triosephosphate_isomerase"/>
</dbReference>
<dbReference type="GO" id="GO:0006094">
    <property type="term" value="P:gluconeogenesis"/>
    <property type="evidence" value="ECO:0007669"/>
    <property type="project" value="UniProtKB-UniPathway"/>
</dbReference>
<evidence type="ECO:0000256" key="1">
    <source>
        <dbReference type="ARBA" id="ARBA00007422"/>
    </source>
</evidence>
<keyword evidence="3" id="KW-0324">Glycolysis</keyword>
<sequence length="309" mass="33657">MKKIFVNLKRFDVPKDMGGICTKDNPKQWIEWIVEESVKNGLGKLNDIEVIFLLPEGLAISAIEKLATYSASAIGSINIGIQGVFREDVEKGVNFGAFTTNLPAAAAKNMGCTWSIIGHSEERKDKLGIIAKYDSEVLIDMNKSAAAKQTVNAIINQEVHCALNAGLKVLVCLGETAEEKGEGEFEVQKPRIKSVLKKQLEQSLRGVEAENLTESIAIGYEPIWAIGPGKIPPGAEYIDFVSSFIKEIVYEILGFDPVVVYGGGLKEENAKMISKIGSLGGGLVALTRFSGDIGFYPEELAKIIEQYKE</sequence>
<comment type="subunit">
    <text evidence="3">Homodimer.</text>
</comment>
<dbReference type="GO" id="GO:0006096">
    <property type="term" value="P:glycolytic process"/>
    <property type="evidence" value="ECO:0007669"/>
    <property type="project" value="UniProtKB-UniPathway"/>
</dbReference>
<comment type="pathway">
    <text evidence="3">Carbohydrate biosynthesis; gluconeogenesis.</text>
</comment>
<dbReference type="Gene3D" id="3.20.20.70">
    <property type="entry name" value="Aldolase class I"/>
    <property type="match status" value="1"/>
</dbReference>
<comment type="pathway">
    <text evidence="3">Carbohydrate degradation; glycolysis; D-glyceraldehyde 3-phosphate from glycerone phosphate: step 1/1.</text>
</comment>